<protein>
    <submittedName>
        <fullName evidence="4">SAP-like protein</fullName>
    </submittedName>
</protein>
<dbReference type="InterPro" id="IPR008138">
    <property type="entry name" value="SapB_2"/>
</dbReference>
<dbReference type="SUPFAM" id="SSF47862">
    <property type="entry name" value="Saposin"/>
    <property type="match status" value="6"/>
</dbReference>
<dbReference type="Pfam" id="PF03489">
    <property type="entry name" value="SapB_2"/>
    <property type="match status" value="1"/>
</dbReference>
<dbReference type="PROSITE" id="PS50015">
    <property type="entry name" value="SAP_B"/>
    <property type="match status" value="6"/>
</dbReference>
<evidence type="ECO:0000313" key="4">
    <source>
        <dbReference type="EMBL" id="WAQ97106.1"/>
    </source>
</evidence>
<evidence type="ECO:0000256" key="2">
    <source>
        <dbReference type="ARBA" id="ARBA00023180"/>
    </source>
</evidence>
<feature type="domain" description="Saposin B-type" evidence="3">
    <location>
        <begin position="142"/>
        <end position="252"/>
    </location>
</feature>
<dbReference type="Proteomes" id="UP001164746">
    <property type="component" value="Chromosome 2"/>
</dbReference>
<dbReference type="Gene3D" id="1.10.225.10">
    <property type="entry name" value="Saposin-like"/>
    <property type="match status" value="6"/>
</dbReference>
<dbReference type="EMBL" id="CP111013">
    <property type="protein sequence ID" value="WAQ97106.1"/>
    <property type="molecule type" value="Genomic_DNA"/>
</dbReference>
<gene>
    <name evidence="4" type="ORF">MAR_029796</name>
</gene>
<accession>A0ABY7DJJ4</accession>
<keyword evidence="2" id="KW-0325">Glycoprotein</keyword>
<feature type="domain" description="Saposin B-type" evidence="3">
    <location>
        <begin position="551"/>
        <end position="629"/>
    </location>
</feature>
<sequence length="953" mass="104624">MSSMKTKRCSMDIEISQASYHNDGSYVEYHFQFSSENEQVIGRALKLSLLRVEANEGARRRATIEALRGPYRQKGGGAHIPKKPAISGKNYTYNPDNIFSKDFRGWAAKGVGCAVTYKYKETVVFPDNSSNSKQGDGGDEEADTYHHKCRSLTAELKQVLSGCSPKLERNVSSRLPSRRHESIPDLCLYMYVTTSVIGDYVSDICNRLPSTEKDVCNTFLSTNTGLLVDKLVSDLTPHQFCGQLPEVCPPQQAEEAEESVGVSTKTLLRVELFSLGPLECELCKLAVLGIDKLIGQNRSSTAINATLEKFCDSLPDELGKLCKQIEPAILKGITQGFDPDTACKFAALCAAPRPGDIVNLSCDLCNTVLDAIGVSVYKFANIFKVDTKDTESICAVQKTCILEAEKIRRELEKQDEVQDTLECQLCKFLVQAIDTLLGENRTAAEVNKTLTQFCNDLPGELKDSCISALPDILKAILGGIEPAKACDFVKICNDAGTIPVTNDYIPCDVCVPTMEALAGETGISICHQFEFVCGEEEAKLAIEQAPATPDETPYCDICQFLVKSVVNLVGTERSMESVANAVDTVCSNMPAVGRDLCGKFEDTLVEQIASGMDDPLEGCTLLAVCSGHERDISKAPVEHTKTNLKATPECELCQFIINVLDQFVTTNQSVQQINETLYNLCDKLPRDYQTTCFRLVQQIDVVVASGLDPDKSCEAVKLCDDSAESLTANEGLCETCSLLVELLPEEQALKIKNNVCHKVCPNRVRRSIEKEMAMMLPKFGSGGPAECELCHVAIRSIDELIAENKSVSEINKTVTEVCERLTGIQLQQQASQRSENKRSRSKLLKKKIHKRSTADGNLKDIKCDICKGIIEELDSVLEKNATIEKINETLYQTCDKLPGAINDLSLVSFPFGQCLQFAPQIISAIEQGVDPTDACSKIGVCTSLDGKLYKHKW</sequence>
<feature type="domain" description="Saposin B-type" evidence="3">
    <location>
        <begin position="419"/>
        <end position="496"/>
    </location>
</feature>
<dbReference type="PRINTS" id="PR01797">
    <property type="entry name" value="SAPOSIN"/>
</dbReference>
<feature type="domain" description="Saposin B-type" evidence="3">
    <location>
        <begin position="646"/>
        <end position="723"/>
    </location>
</feature>
<keyword evidence="5" id="KW-1185">Reference proteome</keyword>
<dbReference type="InterPro" id="IPR051428">
    <property type="entry name" value="Sphingo_Act-Surfact_Prot"/>
</dbReference>
<evidence type="ECO:0000256" key="1">
    <source>
        <dbReference type="ARBA" id="ARBA00023157"/>
    </source>
</evidence>
<dbReference type="InterPro" id="IPR011001">
    <property type="entry name" value="Saposin-like"/>
</dbReference>
<dbReference type="InterPro" id="IPR008373">
    <property type="entry name" value="Saposin"/>
</dbReference>
<proteinExistence type="predicted"/>
<feature type="domain" description="Saposin B-type" evidence="3">
    <location>
        <begin position="859"/>
        <end position="945"/>
    </location>
</feature>
<reference evidence="4" key="1">
    <citation type="submission" date="2022-11" db="EMBL/GenBank/DDBJ databases">
        <title>Centuries of genome instability and evolution in soft-shell clam transmissible cancer (bioRxiv).</title>
        <authorList>
            <person name="Hart S.F.M."/>
            <person name="Yonemitsu M.A."/>
            <person name="Giersch R.M."/>
            <person name="Beal B.F."/>
            <person name="Arriagada G."/>
            <person name="Davis B.W."/>
            <person name="Ostrander E.A."/>
            <person name="Goff S.P."/>
            <person name="Metzger M.J."/>
        </authorList>
    </citation>
    <scope>NUCLEOTIDE SEQUENCE</scope>
    <source>
        <strain evidence="4">MELC-2E11</strain>
        <tissue evidence="4">Siphon/mantle</tissue>
    </source>
</reference>
<dbReference type="InterPro" id="IPR008139">
    <property type="entry name" value="SaposinB_dom"/>
</dbReference>
<dbReference type="SMART" id="SM00741">
    <property type="entry name" value="SapB"/>
    <property type="match status" value="6"/>
</dbReference>
<organism evidence="4 5">
    <name type="scientific">Mya arenaria</name>
    <name type="common">Soft-shell clam</name>
    <dbReference type="NCBI Taxonomy" id="6604"/>
    <lineage>
        <taxon>Eukaryota</taxon>
        <taxon>Metazoa</taxon>
        <taxon>Spiralia</taxon>
        <taxon>Lophotrochozoa</taxon>
        <taxon>Mollusca</taxon>
        <taxon>Bivalvia</taxon>
        <taxon>Autobranchia</taxon>
        <taxon>Heteroconchia</taxon>
        <taxon>Euheterodonta</taxon>
        <taxon>Imparidentia</taxon>
        <taxon>Neoheterodontei</taxon>
        <taxon>Myida</taxon>
        <taxon>Myoidea</taxon>
        <taxon>Myidae</taxon>
        <taxon>Mya</taxon>
    </lineage>
</organism>
<name>A0ABY7DJJ4_MYAAR</name>
<feature type="domain" description="Saposin B-type" evidence="3">
    <location>
        <begin position="276"/>
        <end position="353"/>
    </location>
</feature>
<dbReference type="InterPro" id="IPR007856">
    <property type="entry name" value="SapB_1"/>
</dbReference>
<dbReference type="PANTHER" id="PTHR11480">
    <property type="entry name" value="SAPOSIN-RELATED"/>
    <property type="match status" value="1"/>
</dbReference>
<evidence type="ECO:0000259" key="3">
    <source>
        <dbReference type="PROSITE" id="PS50015"/>
    </source>
</evidence>
<dbReference type="Pfam" id="PF05184">
    <property type="entry name" value="SapB_1"/>
    <property type="match status" value="5"/>
</dbReference>
<evidence type="ECO:0000313" key="5">
    <source>
        <dbReference type="Proteomes" id="UP001164746"/>
    </source>
</evidence>
<keyword evidence="1" id="KW-1015">Disulfide bond</keyword>